<evidence type="ECO:0000313" key="2">
    <source>
        <dbReference type="EMBL" id="CAD9954288.1"/>
    </source>
</evidence>
<name>A0A7S2VG31_9STRA</name>
<protein>
    <submittedName>
        <fullName evidence="2">Uncharacterized protein</fullName>
    </submittedName>
</protein>
<accession>A0A7S2VG31</accession>
<dbReference type="AlphaFoldDB" id="A0A7S2VG31"/>
<feature type="region of interest" description="Disordered" evidence="1">
    <location>
        <begin position="29"/>
        <end position="109"/>
    </location>
</feature>
<sequence length="109" mass="12164">MNVRQIVELQCLHGAALLSLATAVREQGREARSARSSLGRGAACTTSDQRSESRIPTIRLSPRSSHTRNHVHRRSRKATWPLARMSMLSSPPTKTTREASRRQALVARH</sequence>
<feature type="compositionally biased region" description="Basic residues" evidence="1">
    <location>
        <begin position="65"/>
        <end position="77"/>
    </location>
</feature>
<organism evidence="2">
    <name type="scientific">Entomoneis paludosa</name>
    <dbReference type="NCBI Taxonomy" id="265537"/>
    <lineage>
        <taxon>Eukaryota</taxon>
        <taxon>Sar</taxon>
        <taxon>Stramenopiles</taxon>
        <taxon>Ochrophyta</taxon>
        <taxon>Bacillariophyta</taxon>
        <taxon>Bacillariophyceae</taxon>
        <taxon>Bacillariophycidae</taxon>
        <taxon>Entomoneidaceae</taxon>
        <taxon>Entomoneis</taxon>
    </lineage>
</organism>
<gene>
    <name evidence="2" type="ORF">APAL1065_LOCUS6783</name>
</gene>
<dbReference type="EMBL" id="HBHT01010162">
    <property type="protein sequence ID" value="CAD9954288.1"/>
    <property type="molecule type" value="Transcribed_RNA"/>
</dbReference>
<proteinExistence type="predicted"/>
<evidence type="ECO:0000256" key="1">
    <source>
        <dbReference type="SAM" id="MobiDB-lite"/>
    </source>
</evidence>
<reference evidence="2" key="1">
    <citation type="submission" date="2021-01" db="EMBL/GenBank/DDBJ databases">
        <authorList>
            <person name="Corre E."/>
            <person name="Pelletier E."/>
            <person name="Niang G."/>
            <person name="Scheremetjew M."/>
            <person name="Finn R."/>
            <person name="Kale V."/>
            <person name="Holt S."/>
            <person name="Cochrane G."/>
            <person name="Meng A."/>
            <person name="Brown T."/>
            <person name="Cohen L."/>
        </authorList>
    </citation>
    <scope>NUCLEOTIDE SEQUENCE</scope>
    <source>
        <strain evidence="2">CCMP125</strain>
    </source>
</reference>